<keyword evidence="2" id="KW-1185">Reference proteome</keyword>
<accession>A0AAV8UT49</accession>
<comment type="caution">
    <text evidence="1">The sequence shown here is derived from an EMBL/GenBank/DDBJ whole genome shotgun (WGS) entry which is preliminary data.</text>
</comment>
<evidence type="ECO:0000313" key="1">
    <source>
        <dbReference type="EMBL" id="KAJ8905688.1"/>
    </source>
</evidence>
<dbReference type="EMBL" id="JAMWBK010000004">
    <property type="protein sequence ID" value="KAJ8905688.1"/>
    <property type="molecule type" value="Genomic_DNA"/>
</dbReference>
<dbReference type="AlphaFoldDB" id="A0AAV8UT49"/>
<sequence>MFALHLDKLLEGTGVRSFAVHPGSFIKTEIFNKMKLSLFKLFITWFVLPFKGMCVEDSGISGLYCATSPEVLGLDSGYFFGPDEKNNGFTDKRQVGTWNDGVTDKNSQILWNKTKELVGD</sequence>
<reference evidence="1 2" key="1">
    <citation type="journal article" date="2023" name="Nat. Commun.">
        <title>Origin of minicircular mitochondrial genomes in red algae.</title>
        <authorList>
            <person name="Lee Y."/>
            <person name="Cho C.H."/>
            <person name="Lee Y.M."/>
            <person name="Park S.I."/>
            <person name="Yang J.H."/>
            <person name="West J.A."/>
            <person name="Bhattacharya D."/>
            <person name="Yoon H.S."/>
        </authorList>
    </citation>
    <scope>NUCLEOTIDE SEQUENCE [LARGE SCALE GENOMIC DNA]</scope>
    <source>
        <strain evidence="1 2">CCMP1338</strain>
        <tissue evidence="1">Whole cell</tissue>
    </source>
</reference>
<gene>
    <name evidence="1" type="ORF">NDN08_002193</name>
</gene>
<dbReference type="Proteomes" id="UP001157974">
    <property type="component" value="Unassembled WGS sequence"/>
</dbReference>
<protein>
    <recommendedName>
        <fullName evidence="3">Protochlorophyllide reductase</fullName>
    </recommendedName>
</protein>
<organism evidence="1 2">
    <name type="scientific">Rhodosorus marinus</name>
    <dbReference type="NCBI Taxonomy" id="101924"/>
    <lineage>
        <taxon>Eukaryota</taxon>
        <taxon>Rhodophyta</taxon>
        <taxon>Stylonematophyceae</taxon>
        <taxon>Stylonematales</taxon>
        <taxon>Stylonemataceae</taxon>
        <taxon>Rhodosorus</taxon>
    </lineage>
</organism>
<name>A0AAV8UT49_9RHOD</name>
<evidence type="ECO:0008006" key="3">
    <source>
        <dbReference type="Google" id="ProtNLM"/>
    </source>
</evidence>
<proteinExistence type="predicted"/>
<dbReference type="Gene3D" id="3.40.50.720">
    <property type="entry name" value="NAD(P)-binding Rossmann-like Domain"/>
    <property type="match status" value="1"/>
</dbReference>
<evidence type="ECO:0000313" key="2">
    <source>
        <dbReference type="Proteomes" id="UP001157974"/>
    </source>
</evidence>